<feature type="region of interest" description="Disordered" evidence="1">
    <location>
        <begin position="129"/>
        <end position="199"/>
    </location>
</feature>
<organism evidence="2 3">
    <name type="scientific">Thermococcus thioreducens</name>
    <dbReference type="NCBI Taxonomy" id="277988"/>
    <lineage>
        <taxon>Archaea</taxon>
        <taxon>Methanobacteriati</taxon>
        <taxon>Methanobacteriota</taxon>
        <taxon>Thermococci</taxon>
        <taxon>Thermococcales</taxon>
        <taxon>Thermococcaceae</taxon>
        <taxon>Thermococcus</taxon>
    </lineage>
</organism>
<dbReference type="Proteomes" id="UP000182125">
    <property type="component" value="Unassembled WGS sequence"/>
</dbReference>
<reference evidence="2 3" key="1">
    <citation type="submission" date="2016-10" db="EMBL/GenBank/DDBJ databases">
        <authorList>
            <person name="de Groot N.N."/>
        </authorList>
    </citation>
    <scope>NUCLEOTIDE SEQUENCE [LARGE SCALE GENOMIC DNA]</scope>
    <source>
        <strain evidence="2 3">OGL-20</strain>
    </source>
</reference>
<evidence type="ECO:0000256" key="1">
    <source>
        <dbReference type="SAM" id="MobiDB-lite"/>
    </source>
</evidence>
<name>A0A1I0MX91_9EURY</name>
<gene>
    <name evidence="2" type="ORF">SAMN05216170_0932</name>
</gene>
<feature type="compositionally biased region" description="Basic and acidic residues" evidence="1">
    <location>
        <begin position="166"/>
        <end position="199"/>
    </location>
</feature>
<accession>A0A1I0MX91</accession>
<dbReference type="EMBL" id="FOIW01000001">
    <property type="protein sequence ID" value="SEV93020.1"/>
    <property type="molecule type" value="Genomic_DNA"/>
</dbReference>
<proteinExistence type="predicted"/>
<sequence>MVMSMQLPDKQPLIENMVVTSAGELGELIQKGLSKGSGAFLKIFAKDSAGKYYMTILLDRSKILAAECLLVDKKQGLTGEEAITLLKSLIGKPMVVDVYTLDELEIKLSIADNVDVYVQTPKIPLNELFKKAEEGPPKREEEKTESAVPVTATQEVPKAVPAVREAQAEEKTEVITEEKPSVSAPPKEEAKKPAPPEKPEVIVNLTGGELPERAFQAYAEDLLKEAKRIKGLRINKIEFDANVGEGVVYLNVHIYGNSDGSSRDIEIAEKRMLHAVSKYAPVLLREAEVKPIVRDVSVVIDGQEIKPQEIVDRDKKKTGNVTKDGRISLSVLEDVWPYFSAYARTVITELEGAGVRVKKAYFDVRGRREFEINLSMVGETEMTKETVERIARDILTRHARELGRSIKRYITVHNIDVEVLTPAVVKAAKEAPKATSSKASEILAKKELLEKEVEQLLKQAGIDELAPLTEEKRKEAEEAMLKGRIEPAIDALKTRIHAEMKLIPRVTFKWLKMNHEIRDSTVMVDIEASFLREETGGLFGSFSGVSESKIKKDIEDAIRRVLREVSKEYGIRIGLRKLNIILR</sequence>
<dbReference type="AlphaFoldDB" id="A0A1I0MX91"/>
<protein>
    <submittedName>
        <fullName evidence="2">Uncharacterized protein</fullName>
    </submittedName>
</protein>
<evidence type="ECO:0000313" key="3">
    <source>
        <dbReference type="Proteomes" id="UP000182125"/>
    </source>
</evidence>
<feature type="compositionally biased region" description="Basic and acidic residues" evidence="1">
    <location>
        <begin position="129"/>
        <end position="145"/>
    </location>
</feature>
<evidence type="ECO:0000313" key="2">
    <source>
        <dbReference type="EMBL" id="SEV93020.1"/>
    </source>
</evidence>